<keyword evidence="5" id="KW-1185">Reference proteome</keyword>
<feature type="compositionally biased region" description="Polar residues" evidence="2">
    <location>
        <begin position="1071"/>
        <end position="1080"/>
    </location>
</feature>
<feature type="compositionally biased region" description="Low complexity" evidence="2">
    <location>
        <begin position="654"/>
        <end position="672"/>
    </location>
</feature>
<sequence length="1260" mass="142661">MGFLSFILDQWIFVLGLVFLFSSATAIVINKSQRDAVFSRLHFQRRRASGASTPPRSISPNKSVTATGSLKGVSVTKPDYVDTFPPSRRDVLPELAKSAAAVEKKVLLAPKSGADSLAKNALPFTRPYDLENLSPKYTPTGFSTEEIKALRDFPAYDVLSGVPLPAPYKSFDPTKALPRPYRPFRWAYHQTMSFTKMEPDWWLEIENTYVSRVKERQDLFRRYGSKVLDFLPGSELVCKELMEMCLQFYCARYPAYFSLSSDRKTFHNSLLHTDTDIKSIHPLHVLLDNVPEDFAVVLRNEKDGMYYFRAGVICSSLGWNVGTKIGMQLEEIHKPIPDYKEKMSFSMDRYFSKMPVNAPIQRGSWGLEIGTPLFMPAGHPHEKLREIQKEDLTIEECHLRVDWQTLRRLPLSGGIVFNFKALFTPVQEFRDEPYIPALLLKILKEGKKNLMEYKNTWHVEHVCIPALEEYAKEQVENGSVKLDKQEEKIWNITKDGALVSASSTLLDGIHNTTRRTLDCRHRHNSCRSAVLVPEHCHSASHRKRQRLMITDLKLLSVALPASAFLPNVTPCGPSSNILFLSNTQTHPQRIPNSSSRPSCDESRSVLRIGASDCEEEVGIGVGEQMKDKTLVEILDRLKSLEGKVDRIPLRAPVPTGFGPPQSSPSSQPSFSTETDPYSSSSLRNPYQPSSSASLRGQPYRHASAAHKMLTWPAIQQLLLQVVPSSFGDLKSLEQEGSAFIVRMQKGSLNLPLDENLQERPFVGMQTQATRTSGGARTIFPILTREVMHRLATAYFDTFNLLYPFMDRQNFLSDTLTRVHSEGFDGDADSVMALLVFALGELAIEGSRGTPIDVYKGRSSGVRGGSATKPPGLALFNEARKRIGFVLTECDLENVQIFSLAALYYESCSRHVDFWRLTVSASLACQVMVTCNTIDWDSPRGDLIKRAYWHCVLMETGLHLELDLPLTGLLNLEDRVGMPSFNMPFCEADHRANQSSHFKAHYASQVALRRLCADLHNNINDSMRDTPTTSNEGFGGPTAGSLKQLASRLTQWRGMLPRELQWSEEDSAGYPSPQQVTSSTYSQSLDPSLSPQQIHTSHPLFTAELDSEPVHYPYLYDLQVALLRTRYYYAKYMVHRPFVYKALHFPEQMTQEDAEGVAECLRSCLKWPLTLAPTSRRKRLVPYLFCWSQNFLGILIILHMTRHNPMLRDIRTQLCGPRFETEVDESIELMLDWIRDLKSCDPIAMWCWKVLQGIYNMEERG</sequence>
<gene>
    <name evidence="4" type="ORF">G7Y89_g10388</name>
</gene>
<dbReference type="GO" id="GO:0006351">
    <property type="term" value="P:DNA-templated transcription"/>
    <property type="evidence" value="ECO:0007669"/>
    <property type="project" value="InterPro"/>
</dbReference>
<evidence type="ECO:0000256" key="2">
    <source>
        <dbReference type="SAM" id="MobiDB-lite"/>
    </source>
</evidence>
<dbReference type="Proteomes" id="UP000566819">
    <property type="component" value="Unassembled WGS sequence"/>
</dbReference>
<accession>A0A8H4RCW0</accession>
<reference evidence="4 5" key="1">
    <citation type="submission" date="2020-03" db="EMBL/GenBank/DDBJ databases">
        <title>Draft Genome Sequence of Cudoniella acicularis.</title>
        <authorList>
            <person name="Buettner E."/>
            <person name="Kellner H."/>
        </authorList>
    </citation>
    <scope>NUCLEOTIDE SEQUENCE [LARGE SCALE GENOMIC DNA]</scope>
    <source>
        <strain evidence="4 5">DSM 108380</strain>
    </source>
</reference>
<dbReference type="PANTHER" id="PTHR47785:SF6">
    <property type="entry name" value="ZN(II)2CYS6 TRANSCRIPTION FACTOR (EUROFUNG)"/>
    <property type="match status" value="1"/>
</dbReference>
<dbReference type="Pfam" id="PF04082">
    <property type="entry name" value="Fungal_trans"/>
    <property type="match status" value="1"/>
</dbReference>
<evidence type="ECO:0000313" key="5">
    <source>
        <dbReference type="Proteomes" id="UP000566819"/>
    </source>
</evidence>
<dbReference type="GO" id="GO:0003677">
    <property type="term" value="F:DNA binding"/>
    <property type="evidence" value="ECO:0007669"/>
    <property type="project" value="InterPro"/>
</dbReference>
<evidence type="ECO:0000313" key="4">
    <source>
        <dbReference type="EMBL" id="KAF4627767.1"/>
    </source>
</evidence>
<dbReference type="AlphaFoldDB" id="A0A8H4RCW0"/>
<dbReference type="PANTHER" id="PTHR47785">
    <property type="entry name" value="ZN(II)2CYS6 TRANSCRIPTION FACTOR (EUROFUNG)-RELATED-RELATED"/>
    <property type="match status" value="1"/>
</dbReference>
<evidence type="ECO:0000256" key="1">
    <source>
        <dbReference type="ARBA" id="ARBA00023242"/>
    </source>
</evidence>
<dbReference type="EMBL" id="JAAMPI010000914">
    <property type="protein sequence ID" value="KAF4627767.1"/>
    <property type="molecule type" value="Genomic_DNA"/>
</dbReference>
<protein>
    <recommendedName>
        <fullName evidence="3">Xylanolytic transcriptional activator regulatory domain-containing protein</fullName>
    </recommendedName>
</protein>
<feature type="domain" description="Xylanolytic transcriptional activator regulatory" evidence="3">
    <location>
        <begin position="793"/>
        <end position="1052"/>
    </location>
</feature>
<feature type="compositionally biased region" description="Low complexity" evidence="2">
    <location>
        <begin position="1081"/>
        <end position="1091"/>
    </location>
</feature>
<name>A0A8H4RCW0_9HELO</name>
<dbReference type="InterPro" id="IPR007219">
    <property type="entry name" value="XnlR_reg_dom"/>
</dbReference>
<feature type="compositionally biased region" description="Polar residues" evidence="2">
    <location>
        <begin position="673"/>
        <end position="694"/>
    </location>
</feature>
<dbReference type="GO" id="GO:0008270">
    <property type="term" value="F:zinc ion binding"/>
    <property type="evidence" value="ECO:0007669"/>
    <property type="project" value="InterPro"/>
</dbReference>
<keyword evidence="1" id="KW-0539">Nucleus</keyword>
<organism evidence="4 5">
    <name type="scientific">Cudoniella acicularis</name>
    <dbReference type="NCBI Taxonomy" id="354080"/>
    <lineage>
        <taxon>Eukaryota</taxon>
        <taxon>Fungi</taxon>
        <taxon>Dikarya</taxon>
        <taxon>Ascomycota</taxon>
        <taxon>Pezizomycotina</taxon>
        <taxon>Leotiomycetes</taxon>
        <taxon>Helotiales</taxon>
        <taxon>Tricladiaceae</taxon>
        <taxon>Cudoniella</taxon>
    </lineage>
</organism>
<dbReference type="OrthoDB" id="6133115at2759"/>
<dbReference type="Pfam" id="PF11927">
    <property type="entry name" value="HODM_asu-like"/>
    <property type="match status" value="1"/>
</dbReference>
<dbReference type="CDD" id="cd12148">
    <property type="entry name" value="fungal_TF_MHR"/>
    <property type="match status" value="1"/>
</dbReference>
<dbReference type="InterPro" id="IPR021848">
    <property type="entry name" value="HODM_asu-like"/>
</dbReference>
<feature type="region of interest" description="Disordered" evidence="2">
    <location>
        <begin position="1064"/>
        <end position="1091"/>
    </location>
</feature>
<evidence type="ECO:0000259" key="3">
    <source>
        <dbReference type="Pfam" id="PF04082"/>
    </source>
</evidence>
<comment type="caution">
    <text evidence="4">The sequence shown here is derived from an EMBL/GenBank/DDBJ whole genome shotgun (WGS) entry which is preliminary data.</text>
</comment>
<proteinExistence type="predicted"/>
<feature type="region of interest" description="Disordered" evidence="2">
    <location>
        <begin position="649"/>
        <end position="698"/>
    </location>
</feature>
<dbReference type="InterPro" id="IPR053181">
    <property type="entry name" value="EcdB-like_regulator"/>
</dbReference>